<evidence type="ECO:0000256" key="1">
    <source>
        <dbReference type="PIRSR" id="PIRSR001220-1"/>
    </source>
</evidence>
<evidence type="ECO:0000313" key="6">
    <source>
        <dbReference type="EMBL" id="SCM66730.1"/>
    </source>
</evidence>
<dbReference type="EMBL" id="FMJB01000040">
    <property type="protein sequence ID" value="SCM66730.1"/>
    <property type="molecule type" value="Genomic_DNA"/>
</dbReference>
<feature type="binding site" evidence="2">
    <location>
        <position position="56"/>
    </location>
    <ligand>
        <name>substrate</name>
    </ligand>
</feature>
<feature type="binding site" evidence="2">
    <location>
        <begin position="87"/>
        <end position="88"/>
    </location>
    <ligand>
        <name>substrate</name>
    </ligand>
</feature>
<dbReference type="GO" id="GO:0004067">
    <property type="term" value="F:asparaginase activity"/>
    <property type="evidence" value="ECO:0007669"/>
    <property type="project" value="UniProtKB-UniRule"/>
</dbReference>
<evidence type="ECO:0000313" key="7">
    <source>
        <dbReference type="Proteomes" id="UP000184085"/>
    </source>
</evidence>
<sequence>MALLVIHTGGTIGMVQTDAGFAPRSGVLETAIEELRAAGQVSTEVHVQGFDPLIDSAQATPADWAKIAATIHAEYDRYDGFVVTHGTDTLAYTAAALCLGLRGLRKPVIVTGAMLPLTVEGTDGTRNLNDALTAASEAPAGVWVQFAGNLLHGGRVRKSHSHAFDAFEAETVMTPPVIPAETLNLAQVQDHRVGVVSITPGTCTELIRFAADTCAGIVLRCYGSGTAPDTPALRAALRRAQERQIPVVAVSQCAEGGIRLGTYAAGGVLRETDVIDGRDMTPEMAYAKVQFALSQFENIDSQREYLTTCQCGEYTAA</sequence>
<dbReference type="PROSITE" id="PS51732">
    <property type="entry name" value="ASN_GLN_ASE_3"/>
    <property type="match status" value="1"/>
</dbReference>
<feature type="domain" description="Asparaginase/glutaminase C-terminal" evidence="5">
    <location>
        <begin position="192"/>
        <end position="305"/>
    </location>
</feature>
<dbReference type="InterPro" id="IPR006034">
    <property type="entry name" value="Asparaginase/glutaminase-like"/>
</dbReference>
<dbReference type="Gene3D" id="3.40.50.1170">
    <property type="entry name" value="L-asparaginase, N-terminal domain"/>
    <property type="match status" value="1"/>
</dbReference>
<dbReference type="PIRSF" id="PIRSF500176">
    <property type="entry name" value="L_ASNase"/>
    <property type="match status" value="1"/>
</dbReference>
<reference evidence="7" key="1">
    <citation type="submission" date="2016-09" db="EMBL/GenBank/DDBJ databases">
        <authorList>
            <person name="Wibberg D."/>
        </authorList>
    </citation>
    <scope>NUCLEOTIDE SEQUENCE [LARGE SCALE GENOMIC DNA]</scope>
</reference>
<dbReference type="Pfam" id="PF17763">
    <property type="entry name" value="Asparaginase_C"/>
    <property type="match status" value="1"/>
</dbReference>
<dbReference type="InterPro" id="IPR036152">
    <property type="entry name" value="Asp/glu_Ase-like_sf"/>
</dbReference>
<dbReference type="RefSeq" id="WP_072704704.1">
    <property type="nucleotide sequence ID" value="NZ_FMJB01000040.1"/>
</dbReference>
<evidence type="ECO:0000256" key="3">
    <source>
        <dbReference type="PROSITE-ProRule" id="PRU10100"/>
    </source>
</evidence>
<dbReference type="AlphaFoldDB" id="A0A1M4MW21"/>
<dbReference type="CDD" id="cd08963">
    <property type="entry name" value="L-asparaginase_I"/>
    <property type="match status" value="1"/>
</dbReference>
<dbReference type="InterPro" id="IPR041725">
    <property type="entry name" value="L-asparaginase_I"/>
</dbReference>
<dbReference type="Gene3D" id="3.40.50.40">
    <property type="match status" value="1"/>
</dbReference>
<dbReference type="SFLD" id="SFLDS00057">
    <property type="entry name" value="Glutaminase/Asparaginase"/>
    <property type="match status" value="1"/>
</dbReference>
<feature type="active site" evidence="3">
    <location>
        <position position="87"/>
    </location>
</feature>
<dbReference type="GO" id="GO:0005829">
    <property type="term" value="C:cytosol"/>
    <property type="evidence" value="ECO:0007669"/>
    <property type="project" value="TreeGrafter"/>
</dbReference>
<dbReference type="PANTHER" id="PTHR11707:SF28">
    <property type="entry name" value="60 KDA LYSOPHOSPHOLIPASE"/>
    <property type="match status" value="1"/>
</dbReference>
<dbReference type="Proteomes" id="UP000184085">
    <property type="component" value="Unassembled WGS sequence"/>
</dbReference>
<evidence type="ECO:0000259" key="5">
    <source>
        <dbReference type="Pfam" id="PF17763"/>
    </source>
</evidence>
<dbReference type="PROSITE" id="PS00917">
    <property type="entry name" value="ASN_GLN_ASE_2"/>
    <property type="match status" value="1"/>
</dbReference>
<evidence type="ECO:0000256" key="2">
    <source>
        <dbReference type="PIRSR" id="PIRSR001220-2"/>
    </source>
</evidence>
<dbReference type="InterPro" id="IPR027473">
    <property type="entry name" value="L-asparaginase_C"/>
</dbReference>
<dbReference type="InterPro" id="IPR027474">
    <property type="entry name" value="L-asparaginase_N"/>
</dbReference>
<dbReference type="SMART" id="SM00870">
    <property type="entry name" value="Asparaginase"/>
    <property type="match status" value="1"/>
</dbReference>
<organism evidence="6 7">
    <name type="scientific">Donghicola eburneus</name>
    <dbReference type="NCBI Taxonomy" id="393278"/>
    <lineage>
        <taxon>Bacteria</taxon>
        <taxon>Pseudomonadati</taxon>
        <taxon>Pseudomonadota</taxon>
        <taxon>Alphaproteobacteria</taxon>
        <taxon>Rhodobacterales</taxon>
        <taxon>Roseobacteraceae</taxon>
        <taxon>Donghicola</taxon>
    </lineage>
</organism>
<keyword evidence="7" id="KW-1185">Reference proteome</keyword>
<dbReference type="PRINTS" id="PR00139">
    <property type="entry name" value="ASNGLNASE"/>
</dbReference>
<dbReference type="InterPro" id="IPR027475">
    <property type="entry name" value="Asparaginase/glutaminase_AS2"/>
</dbReference>
<feature type="domain" description="L-asparaginase N-terminal" evidence="4">
    <location>
        <begin position="3"/>
        <end position="172"/>
    </location>
</feature>
<dbReference type="PANTHER" id="PTHR11707">
    <property type="entry name" value="L-ASPARAGINASE"/>
    <property type="match status" value="1"/>
</dbReference>
<feature type="active site" description="O-isoaspartyl threonine intermediate" evidence="1">
    <location>
        <position position="11"/>
    </location>
</feature>
<name>A0A1M4MW21_9RHOB</name>
<dbReference type="InterPro" id="IPR040919">
    <property type="entry name" value="Asparaginase_C"/>
</dbReference>
<protein>
    <submittedName>
        <fullName evidence="6">Cytoplasmic asparaginase</fullName>
    </submittedName>
</protein>
<proteinExistence type="predicted"/>
<accession>A0A1M4MW21</accession>
<dbReference type="PIRSF" id="PIRSF001220">
    <property type="entry name" value="L-ASNase_gatD"/>
    <property type="match status" value="1"/>
</dbReference>
<dbReference type="InterPro" id="IPR037152">
    <property type="entry name" value="L-asparaginase_N_sf"/>
</dbReference>
<dbReference type="SUPFAM" id="SSF53774">
    <property type="entry name" value="Glutaminase/Asparaginase"/>
    <property type="match status" value="1"/>
</dbReference>
<gene>
    <name evidence="6" type="primary">ansA</name>
    <name evidence="6" type="ORF">KARMA_0912</name>
</gene>
<evidence type="ECO:0000259" key="4">
    <source>
        <dbReference type="Pfam" id="PF00710"/>
    </source>
</evidence>
<dbReference type="Pfam" id="PF00710">
    <property type="entry name" value="Asparaginase"/>
    <property type="match status" value="1"/>
</dbReference>